<dbReference type="OrthoDB" id="9978456at2759"/>
<reference evidence="2 3" key="1">
    <citation type="journal article" date="2018" name="Sci. Rep.">
        <title>Genomic signatures of local adaptation to the degree of environmental predictability in rotifers.</title>
        <authorList>
            <person name="Franch-Gras L."/>
            <person name="Hahn C."/>
            <person name="Garcia-Roger E.M."/>
            <person name="Carmona M.J."/>
            <person name="Serra M."/>
            <person name="Gomez A."/>
        </authorList>
    </citation>
    <scope>NUCLEOTIDE SEQUENCE [LARGE SCALE GENOMIC DNA]</scope>
    <source>
        <strain evidence="2">HYR1</strain>
    </source>
</reference>
<dbReference type="GO" id="GO:0007165">
    <property type="term" value="P:signal transduction"/>
    <property type="evidence" value="ECO:0007669"/>
    <property type="project" value="InterPro"/>
</dbReference>
<accession>A0A3M7SJH4</accession>
<evidence type="ECO:0000259" key="1">
    <source>
        <dbReference type="Pfam" id="PF13676"/>
    </source>
</evidence>
<proteinExistence type="predicted"/>
<sequence>MNEISIGWRLKASLFFAGVPFFLFSPSGTSFALSCHGKPLSRQYLNRRKINLVLSTLLANLTKLLCHFLFYTPIIDTENNCTISITESLLNLIYDGNDVEKQHAVQLLIQFCFDKEILFEIKKENELICFIQNLLSSKTIEYIQLEKACSSFLWILQQEDKLTTSNGTHVMISYNSATRELCLKIRDFLKSKNFDVWIDIEDINGSSCDSMAKAIEDSQLVLICITEKYRKSYACEGEAKYAYKLKKNIIPCIMEKGYHSVGGWLGFIISDKIFIDFTKYELDECLQRLLNQIMHLKSDLNKPEKLEKKADESVQKNDEQDFINWDQRKTEEWFLNNSFGDIFDVLKPIDGNSLRQLYEIYTHTPEE</sequence>
<dbReference type="SUPFAM" id="SSF52200">
    <property type="entry name" value="Toll/Interleukin receptor TIR domain"/>
    <property type="match status" value="1"/>
</dbReference>
<dbReference type="EMBL" id="REGN01001287">
    <property type="protein sequence ID" value="RNA35767.1"/>
    <property type="molecule type" value="Genomic_DNA"/>
</dbReference>
<name>A0A3M7SJH4_BRAPC</name>
<dbReference type="Proteomes" id="UP000276133">
    <property type="component" value="Unassembled WGS sequence"/>
</dbReference>
<feature type="domain" description="TIR" evidence="1">
    <location>
        <begin position="170"/>
        <end position="290"/>
    </location>
</feature>
<protein>
    <recommendedName>
        <fullName evidence="1">TIR domain-containing protein</fullName>
    </recommendedName>
</protein>
<dbReference type="PANTHER" id="PTHR46270">
    <property type="entry name" value="ARMADILLO-TYPE FOLD-RELATED"/>
    <property type="match status" value="1"/>
</dbReference>
<evidence type="ECO:0000313" key="2">
    <source>
        <dbReference type="EMBL" id="RNA35767.1"/>
    </source>
</evidence>
<dbReference type="InterPro" id="IPR035897">
    <property type="entry name" value="Toll_tir_struct_dom_sf"/>
</dbReference>
<dbReference type="Pfam" id="PF13676">
    <property type="entry name" value="TIR_2"/>
    <property type="match status" value="1"/>
</dbReference>
<dbReference type="AlphaFoldDB" id="A0A3M7SJH4"/>
<dbReference type="Gene3D" id="3.40.50.10140">
    <property type="entry name" value="Toll/interleukin-1 receptor homology (TIR) domain"/>
    <property type="match status" value="1"/>
</dbReference>
<dbReference type="PANTHER" id="PTHR46270:SF2">
    <property type="entry name" value="TIR DOMAIN-CONTAINING PROTEIN"/>
    <property type="match status" value="1"/>
</dbReference>
<dbReference type="InterPro" id="IPR000157">
    <property type="entry name" value="TIR_dom"/>
</dbReference>
<comment type="caution">
    <text evidence="2">The sequence shown here is derived from an EMBL/GenBank/DDBJ whole genome shotgun (WGS) entry which is preliminary data.</text>
</comment>
<keyword evidence="3" id="KW-1185">Reference proteome</keyword>
<evidence type="ECO:0000313" key="3">
    <source>
        <dbReference type="Proteomes" id="UP000276133"/>
    </source>
</evidence>
<organism evidence="2 3">
    <name type="scientific">Brachionus plicatilis</name>
    <name type="common">Marine rotifer</name>
    <name type="synonym">Brachionus muelleri</name>
    <dbReference type="NCBI Taxonomy" id="10195"/>
    <lineage>
        <taxon>Eukaryota</taxon>
        <taxon>Metazoa</taxon>
        <taxon>Spiralia</taxon>
        <taxon>Gnathifera</taxon>
        <taxon>Rotifera</taxon>
        <taxon>Eurotatoria</taxon>
        <taxon>Monogononta</taxon>
        <taxon>Pseudotrocha</taxon>
        <taxon>Ploima</taxon>
        <taxon>Brachionidae</taxon>
        <taxon>Brachionus</taxon>
    </lineage>
</organism>
<gene>
    <name evidence="2" type="ORF">BpHYR1_004506</name>
</gene>